<dbReference type="Proteomes" id="UP000182229">
    <property type="component" value="Unassembled WGS sequence"/>
</dbReference>
<dbReference type="InterPro" id="IPR016024">
    <property type="entry name" value="ARM-type_fold"/>
</dbReference>
<evidence type="ECO:0000313" key="1">
    <source>
        <dbReference type="EMBL" id="OJH42366.1"/>
    </source>
</evidence>
<dbReference type="EMBL" id="MPIN01000001">
    <property type="protein sequence ID" value="OJH42366.1"/>
    <property type="molecule type" value="Genomic_DNA"/>
</dbReference>
<name>A0A1L9BJI5_9BACT</name>
<dbReference type="AlphaFoldDB" id="A0A1L9BJI5"/>
<dbReference type="STRING" id="83449.BON30_03950"/>
<dbReference type="Gene3D" id="1.25.10.10">
    <property type="entry name" value="Leucine-rich Repeat Variant"/>
    <property type="match status" value="1"/>
</dbReference>
<reference evidence="2" key="1">
    <citation type="submission" date="2016-11" db="EMBL/GenBank/DDBJ databases">
        <authorList>
            <person name="Shukria A."/>
            <person name="Stevens D.C."/>
        </authorList>
    </citation>
    <scope>NUCLEOTIDE SEQUENCE [LARGE SCALE GENOMIC DNA]</scope>
    <source>
        <strain evidence="2">Cbfe23</strain>
    </source>
</reference>
<accession>A0A1L9BJI5</accession>
<protein>
    <recommendedName>
        <fullName evidence="3">TIGR02270 family protein</fullName>
    </recommendedName>
</protein>
<gene>
    <name evidence="1" type="ORF">BON30_03950</name>
</gene>
<keyword evidence="2" id="KW-1185">Reference proteome</keyword>
<sequence length="326" mass="35520">MVTALRTLSQQRSALTRALACSERPEVLNRMHELLGDPDLDVVAAASEVLIFHHAPLGTTLSRLLASDDPVKQVLGMKALADGPPSLHDTERLLMGLAHEVPVVAAAAMEVGCRLGFGSAWQLVKERAAGADRMAMLLLALGGGPAEYRELLAALSDAARRPSALWALGFVGTPETVDASLEWLNDRQAGPLAGEVFTAVTGVNLAEANLTVDPEETEALDHAPEDDLPLPDPVKVRHWWKQHRGTFTDGQRYLMGEPRSWTGLLAALLRGSMRRRSALLLDLQLRCPEKRSLLLQPRAPTRQQYAELAAIQRLDHVELNAARSLF</sequence>
<evidence type="ECO:0008006" key="3">
    <source>
        <dbReference type="Google" id="ProtNLM"/>
    </source>
</evidence>
<dbReference type="InterPro" id="IPR011989">
    <property type="entry name" value="ARM-like"/>
</dbReference>
<reference evidence="1 2" key="2">
    <citation type="submission" date="2016-12" db="EMBL/GenBank/DDBJ databases">
        <title>Draft Genome Sequence of Cystobacter ferrugineus Strain Cbfe23.</title>
        <authorList>
            <person name="Akbar S."/>
            <person name="Dowd S.E."/>
            <person name="Stevens D.C."/>
        </authorList>
    </citation>
    <scope>NUCLEOTIDE SEQUENCE [LARGE SCALE GENOMIC DNA]</scope>
    <source>
        <strain evidence="1 2">Cbfe23</strain>
    </source>
</reference>
<comment type="caution">
    <text evidence="1">The sequence shown here is derived from an EMBL/GenBank/DDBJ whole genome shotgun (WGS) entry which is preliminary data.</text>
</comment>
<dbReference type="SUPFAM" id="SSF48371">
    <property type="entry name" value="ARM repeat"/>
    <property type="match status" value="1"/>
</dbReference>
<evidence type="ECO:0000313" key="2">
    <source>
        <dbReference type="Proteomes" id="UP000182229"/>
    </source>
</evidence>
<organism evidence="1 2">
    <name type="scientific">Cystobacter ferrugineus</name>
    <dbReference type="NCBI Taxonomy" id="83449"/>
    <lineage>
        <taxon>Bacteria</taxon>
        <taxon>Pseudomonadati</taxon>
        <taxon>Myxococcota</taxon>
        <taxon>Myxococcia</taxon>
        <taxon>Myxococcales</taxon>
        <taxon>Cystobacterineae</taxon>
        <taxon>Archangiaceae</taxon>
        <taxon>Cystobacter</taxon>
    </lineage>
</organism>
<proteinExistence type="predicted"/>